<dbReference type="GO" id="GO:0005737">
    <property type="term" value="C:cytoplasm"/>
    <property type="evidence" value="ECO:0007669"/>
    <property type="project" value="TreeGrafter"/>
</dbReference>
<organism evidence="4 5">
    <name type="scientific">Crassostrea virginica</name>
    <name type="common">Eastern oyster</name>
    <dbReference type="NCBI Taxonomy" id="6565"/>
    <lineage>
        <taxon>Eukaryota</taxon>
        <taxon>Metazoa</taxon>
        <taxon>Spiralia</taxon>
        <taxon>Lophotrochozoa</taxon>
        <taxon>Mollusca</taxon>
        <taxon>Bivalvia</taxon>
        <taxon>Autobranchia</taxon>
        <taxon>Pteriomorphia</taxon>
        <taxon>Ostreida</taxon>
        <taxon>Ostreoidea</taxon>
        <taxon>Ostreidae</taxon>
        <taxon>Crassostrea</taxon>
    </lineage>
</organism>
<keyword evidence="4" id="KW-1185">Reference proteome</keyword>
<accession>A0A8B8AA61</accession>
<dbReference type="SUPFAM" id="SSF52833">
    <property type="entry name" value="Thioredoxin-like"/>
    <property type="match status" value="1"/>
</dbReference>
<evidence type="ECO:0000259" key="3">
    <source>
        <dbReference type="Pfam" id="PF02114"/>
    </source>
</evidence>
<dbReference type="KEGG" id="cvn:111100451"/>
<dbReference type="GO" id="GO:0006457">
    <property type="term" value="P:protein folding"/>
    <property type="evidence" value="ECO:0007669"/>
    <property type="project" value="TreeGrafter"/>
</dbReference>
<dbReference type="InterPro" id="IPR051498">
    <property type="entry name" value="Phosducin-like_chap/apop_reg"/>
</dbReference>
<dbReference type="Gene3D" id="3.40.30.10">
    <property type="entry name" value="Glutaredoxin"/>
    <property type="match status" value="1"/>
</dbReference>
<reference evidence="5" key="1">
    <citation type="submission" date="2025-08" db="UniProtKB">
        <authorList>
            <consortium name="RefSeq"/>
        </authorList>
    </citation>
    <scope>IDENTIFICATION</scope>
    <source>
        <tissue evidence="5">Whole sample</tissue>
    </source>
</reference>
<evidence type="ECO:0000313" key="5">
    <source>
        <dbReference type="RefSeq" id="XP_022288065.1"/>
    </source>
</evidence>
<evidence type="ECO:0000256" key="1">
    <source>
        <dbReference type="ARBA" id="ARBA00009686"/>
    </source>
</evidence>
<feature type="region of interest" description="Disordered" evidence="2">
    <location>
        <begin position="44"/>
        <end position="66"/>
    </location>
</feature>
<feature type="compositionally biased region" description="Acidic residues" evidence="2">
    <location>
        <begin position="52"/>
        <end position="66"/>
    </location>
</feature>
<protein>
    <submittedName>
        <fullName evidence="5">Phosducin-like protein 3</fullName>
    </submittedName>
</protein>
<comment type="similarity">
    <text evidence="1">Belongs to the phosducin family.</text>
</comment>
<feature type="region of interest" description="Disordered" evidence="2">
    <location>
        <begin position="221"/>
        <end position="240"/>
    </location>
</feature>
<name>A0A8B8AA61_CRAVI</name>
<dbReference type="InterPro" id="IPR036249">
    <property type="entry name" value="Thioredoxin-like_sf"/>
</dbReference>
<dbReference type="PANTHER" id="PTHR45809:SF3">
    <property type="entry name" value="VIRAL IAP-ASSOCIATED FACTOR HOMOLOG"/>
    <property type="match status" value="1"/>
</dbReference>
<evidence type="ECO:0000256" key="2">
    <source>
        <dbReference type="SAM" id="MobiDB-lite"/>
    </source>
</evidence>
<dbReference type="Proteomes" id="UP000694844">
    <property type="component" value="Chromosome 6"/>
</dbReference>
<sequence>MQDPNADTEWNDVLRAKGILPPKEKEVSEEDIVNIMEATIQSKTGGKSLEDMSLDELNEKEDDIDEEEERIFEEYRRQRMAEMRQAQMKARYGEVKEISKVDYVTEVNKAGEGVWVVLHVYKQSIPLCKLINQHLSALANKFPDVKFLKSVSSVCIPNYPDKNLPTIFVYYEGDLKKQYVGPLVFGGMNFKQDELEWMLSEVGVVKTDLEAPPKREIHDVMDSALRQSGLNNDDSDEDDW</sequence>
<gene>
    <name evidence="5" type="primary">LOC111100451</name>
</gene>
<dbReference type="CDD" id="cd02988">
    <property type="entry name" value="Phd_like_VIAF"/>
    <property type="match status" value="1"/>
</dbReference>
<proteinExistence type="inferred from homology"/>
<dbReference type="OrthoDB" id="45518at2759"/>
<dbReference type="GeneID" id="111100451"/>
<dbReference type="PANTHER" id="PTHR45809">
    <property type="entry name" value="VIRAL IAP-ASSOCIATED FACTOR HOMOLOG"/>
    <property type="match status" value="1"/>
</dbReference>
<dbReference type="Pfam" id="PF02114">
    <property type="entry name" value="Phosducin"/>
    <property type="match status" value="1"/>
</dbReference>
<evidence type="ECO:0000313" key="4">
    <source>
        <dbReference type="Proteomes" id="UP000694844"/>
    </source>
</evidence>
<dbReference type="InterPro" id="IPR024253">
    <property type="entry name" value="Phosducin_thioredoxin-like_dom"/>
</dbReference>
<dbReference type="RefSeq" id="XP_022288065.1">
    <property type="nucleotide sequence ID" value="XM_022432357.1"/>
</dbReference>
<dbReference type="AlphaFoldDB" id="A0A8B8AA61"/>
<feature type="domain" description="Phosducin" evidence="3">
    <location>
        <begin position="50"/>
        <end position="205"/>
    </location>
</feature>